<evidence type="ECO:0000256" key="1">
    <source>
        <dbReference type="SAM" id="MobiDB-lite"/>
    </source>
</evidence>
<feature type="region of interest" description="Disordered" evidence="1">
    <location>
        <begin position="1"/>
        <end position="26"/>
    </location>
</feature>
<dbReference type="RefSeq" id="WP_162660396.1">
    <property type="nucleotide sequence ID" value="NZ_LR593887.1"/>
</dbReference>
<dbReference type="KEGG" id="tim:GMBLW1_38900"/>
<dbReference type="EMBL" id="LR593887">
    <property type="protein sequence ID" value="VTS07962.1"/>
    <property type="molecule type" value="Genomic_DNA"/>
</dbReference>
<dbReference type="Proteomes" id="UP000464378">
    <property type="component" value="Chromosome"/>
</dbReference>
<organism evidence="2">
    <name type="scientific">Tuwongella immobilis</name>
    <dbReference type="NCBI Taxonomy" id="692036"/>
    <lineage>
        <taxon>Bacteria</taxon>
        <taxon>Pseudomonadati</taxon>
        <taxon>Planctomycetota</taxon>
        <taxon>Planctomycetia</taxon>
        <taxon>Gemmatales</taxon>
        <taxon>Gemmataceae</taxon>
        <taxon>Tuwongella</taxon>
    </lineage>
</organism>
<keyword evidence="3" id="KW-1185">Reference proteome</keyword>
<name>A0A6C2YVV9_9BACT</name>
<sequence length="156" mass="17841">MPRRRAKISESVPKSEDSARPASPEIVIPAVKPEDGVDFPFGALAKPESAPNHAENVTDQPGRHPHIRSWCQDHSLGYELLTDARLQVIVLRFDERPTDAVRELVKSKGFRYRDLRDHGRVWVLPNNWEGRTLMMQLDQELLRIRSGEKQQENGIS</sequence>
<dbReference type="EMBL" id="LR586016">
    <property type="protein sequence ID" value="VIP05303.1"/>
    <property type="molecule type" value="Genomic_DNA"/>
</dbReference>
<evidence type="ECO:0000313" key="2">
    <source>
        <dbReference type="EMBL" id="VIP05303.1"/>
    </source>
</evidence>
<accession>A0A6C2YVV9</accession>
<dbReference type="AlphaFoldDB" id="A0A6C2YVV9"/>
<feature type="region of interest" description="Disordered" evidence="1">
    <location>
        <begin position="46"/>
        <end position="66"/>
    </location>
</feature>
<gene>
    <name evidence="2" type="ORF">GMBLW1_38900</name>
</gene>
<dbReference type="InParanoid" id="A0A6C2YVV9"/>
<reference evidence="2" key="1">
    <citation type="submission" date="2019-04" db="EMBL/GenBank/DDBJ databases">
        <authorList>
            <consortium name="Science for Life Laboratories"/>
        </authorList>
    </citation>
    <scope>NUCLEOTIDE SEQUENCE</scope>
    <source>
        <strain evidence="2">MBLW1</strain>
    </source>
</reference>
<proteinExistence type="predicted"/>
<evidence type="ECO:0000313" key="3">
    <source>
        <dbReference type="Proteomes" id="UP000464378"/>
    </source>
</evidence>
<protein>
    <submittedName>
        <fullName evidence="2">Uncharacterized protein</fullName>
    </submittedName>
</protein>